<gene>
    <name evidence="3" type="ORF">KQ486_08715</name>
</gene>
<feature type="compositionally biased region" description="Basic and acidic residues" evidence="1">
    <location>
        <begin position="159"/>
        <end position="168"/>
    </location>
</feature>
<dbReference type="Gene3D" id="1.10.260.40">
    <property type="entry name" value="lambda repressor-like DNA-binding domains"/>
    <property type="match status" value="1"/>
</dbReference>
<evidence type="ECO:0000313" key="4">
    <source>
        <dbReference type="Proteomes" id="UP000812672"/>
    </source>
</evidence>
<dbReference type="InterPro" id="IPR010982">
    <property type="entry name" value="Lambda_DNA-bd_dom_sf"/>
</dbReference>
<dbReference type="Proteomes" id="UP000812672">
    <property type="component" value="Unassembled WGS sequence"/>
</dbReference>
<evidence type="ECO:0000313" key="3">
    <source>
        <dbReference type="EMBL" id="MBU6081102.1"/>
    </source>
</evidence>
<dbReference type="CDD" id="cd00093">
    <property type="entry name" value="HTH_XRE"/>
    <property type="match status" value="1"/>
</dbReference>
<dbReference type="EMBL" id="JAHLZF010000011">
    <property type="protein sequence ID" value="MBU6081102.1"/>
    <property type="molecule type" value="Genomic_DNA"/>
</dbReference>
<feature type="transmembrane region" description="Helical" evidence="2">
    <location>
        <begin position="100"/>
        <end position="125"/>
    </location>
</feature>
<proteinExistence type="predicted"/>
<keyword evidence="2" id="KW-0812">Transmembrane</keyword>
<keyword evidence="2" id="KW-0472">Membrane</keyword>
<evidence type="ECO:0000256" key="1">
    <source>
        <dbReference type="SAM" id="MobiDB-lite"/>
    </source>
</evidence>
<feature type="compositionally biased region" description="Acidic residues" evidence="1">
    <location>
        <begin position="139"/>
        <end position="158"/>
    </location>
</feature>
<keyword evidence="4" id="KW-1185">Reference proteome</keyword>
<dbReference type="PANTHER" id="PTHR34475">
    <property type="match status" value="1"/>
</dbReference>
<dbReference type="RefSeq" id="WP_144159204.1">
    <property type="nucleotide sequence ID" value="NZ_CAUPKR010000005.1"/>
</dbReference>
<dbReference type="InterPro" id="IPR050400">
    <property type="entry name" value="Bact_Cytoskel_RodZ"/>
</dbReference>
<keyword evidence="2" id="KW-1133">Transmembrane helix</keyword>
<name>A0ABS6GPQ7_9BACI</name>
<dbReference type="Pfam" id="PF13413">
    <property type="entry name" value="HTH_25"/>
    <property type="match status" value="1"/>
</dbReference>
<evidence type="ECO:0000256" key="2">
    <source>
        <dbReference type="SAM" id="Phobius"/>
    </source>
</evidence>
<organism evidence="3 4">
    <name type="scientific">Allobacillus halotolerans</name>
    <dbReference type="NCBI Taxonomy" id="570278"/>
    <lineage>
        <taxon>Bacteria</taxon>
        <taxon>Bacillati</taxon>
        <taxon>Bacillota</taxon>
        <taxon>Bacilli</taxon>
        <taxon>Bacillales</taxon>
        <taxon>Bacillaceae</taxon>
        <taxon>Allobacillus</taxon>
    </lineage>
</organism>
<feature type="region of interest" description="Disordered" evidence="1">
    <location>
        <begin position="135"/>
        <end position="207"/>
    </location>
</feature>
<dbReference type="InterPro" id="IPR001387">
    <property type="entry name" value="Cro/C1-type_HTH"/>
</dbReference>
<dbReference type="SUPFAM" id="SSF47413">
    <property type="entry name" value="lambda repressor-like DNA-binding domains"/>
    <property type="match status" value="1"/>
</dbReference>
<sequence>MEIGKRLQEERLNQGISLEEVKSETKIQTRYLTAIEENDWSKMPGNFYVRAFIREYAEVLGIDSTSLLEEHKNELPQTDDVSYEYVSTPSRKDSRSGNNAFFSFLPKLLVFVLVIGIIFGIWYSYVNYIHPALTKDEDSTGSEEGSEIIAPDTEEEKSTDESADKDTTDGDESSDQSGDGNEEQPEKTEQPSLSVEEVDEDAATPLTTVRLTEAENLELEFEIDGETYLWVHGLEDGQVVEKYGDERVYTSDDSPLTIDASGSNLVELNIGKASVVNLSINGVEFDYPIDANEEVHQKIHILWEPSAS</sequence>
<protein>
    <submittedName>
        <fullName evidence="3">Helix-turn-helix domain-containing protein</fullName>
    </submittedName>
</protein>
<accession>A0ABS6GPQ7</accession>
<dbReference type="PANTHER" id="PTHR34475:SF1">
    <property type="entry name" value="CYTOSKELETON PROTEIN RODZ"/>
    <property type="match status" value="1"/>
</dbReference>
<comment type="caution">
    <text evidence="3">The sequence shown here is derived from an EMBL/GenBank/DDBJ whole genome shotgun (WGS) entry which is preliminary data.</text>
</comment>
<reference evidence="3 4" key="1">
    <citation type="journal article" date="2011" name="Int. J. Syst. Evol. Microbiol.">
        <title>Allobacillus halotolerans gen. nov., sp. nov. isolated from shrimp paste.</title>
        <authorList>
            <person name="Sheu S.Y."/>
            <person name="Arun A.B."/>
            <person name="Jiang S.R."/>
            <person name="Young C.C."/>
            <person name="Chen W.M."/>
        </authorList>
    </citation>
    <scope>NUCLEOTIDE SEQUENCE [LARGE SCALE GENOMIC DNA]</scope>
    <source>
        <strain evidence="3 4">LMG 24826</strain>
    </source>
</reference>